<reference evidence="2 3" key="1">
    <citation type="submission" date="2017-02" db="EMBL/GenBank/DDBJ databases">
        <title>Genomic diversity within the haloalkaliphilic genus Thioalkalivibrio.</title>
        <authorList>
            <person name="Ahn A.-C."/>
            <person name="Meier-Kolthoff J."/>
            <person name="Overmars L."/>
            <person name="Richter M."/>
            <person name="Woyke T."/>
            <person name="Sorokin D.Y."/>
            <person name="Muyzer G."/>
        </authorList>
    </citation>
    <scope>NUCLEOTIDE SEQUENCE [LARGE SCALE GENOMIC DNA]</scope>
    <source>
        <strain evidence="2 3">ALJD</strain>
    </source>
</reference>
<comment type="caution">
    <text evidence="2">The sequence shown here is derived from an EMBL/GenBank/DDBJ whole genome shotgun (WGS) entry which is preliminary data.</text>
</comment>
<dbReference type="GO" id="GO:0010038">
    <property type="term" value="P:response to metal ion"/>
    <property type="evidence" value="ECO:0007669"/>
    <property type="project" value="InterPro"/>
</dbReference>
<gene>
    <name evidence="2" type="ORF">B1C78_12060</name>
</gene>
<sequence>MTDPVAGNPTGTLLVLTTLPDTDSALSLASSLVTRRLAACVNILPAGTSVYEWQGEIQRDAEHVLLIKAPEAGYAALEAALRELHPYELPEIIAVPITEGLSEYLQWIKDLTAS</sequence>
<dbReference type="Pfam" id="PF03091">
    <property type="entry name" value="CutA1"/>
    <property type="match status" value="1"/>
</dbReference>
<dbReference type="PANTHER" id="PTHR23419:SF8">
    <property type="entry name" value="FI09726P"/>
    <property type="match status" value="1"/>
</dbReference>
<dbReference type="Gene3D" id="3.30.70.120">
    <property type="match status" value="1"/>
</dbReference>
<dbReference type="InterPro" id="IPR011322">
    <property type="entry name" value="N-reg_PII-like_a/b"/>
</dbReference>
<dbReference type="InterPro" id="IPR004323">
    <property type="entry name" value="Ion_tolerance_CutA"/>
</dbReference>
<proteinExistence type="inferred from homology"/>
<dbReference type="AlphaFoldDB" id="A0A1V3NEI3"/>
<evidence type="ECO:0000313" key="3">
    <source>
        <dbReference type="Proteomes" id="UP000189462"/>
    </source>
</evidence>
<dbReference type="STRING" id="108003.B1C78_12060"/>
<dbReference type="GO" id="GO:0005507">
    <property type="term" value="F:copper ion binding"/>
    <property type="evidence" value="ECO:0007669"/>
    <property type="project" value="TreeGrafter"/>
</dbReference>
<dbReference type="OrthoDB" id="37622at2"/>
<protein>
    <submittedName>
        <fullName evidence="2">Divalent-cation tolerance protein CutA</fullName>
    </submittedName>
</protein>
<evidence type="ECO:0000313" key="2">
    <source>
        <dbReference type="EMBL" id="OOG23206.1"/>
    </source>
</evidence>
<accession>A0A1V3NEI3</accession>
<name>A0A1V3NEI3_9GAMM</name>
<dbReference type="RefSeq" id="WP_077279407.1">
    <property type="nucleotide sequence ID" value="NZ_MVBK01000073.1"/>
</dbReference>
<dbReference type="Proteomes" id="UP000189462">
    <property type="component" value="Unassembled WGS sequence"/>
</dbReference>
<keyword evidence="3" id="KW-1185">Reference proteome</keyword>
<organism evidence="2 3">
    <name type="scientific">Thioalkalivibrio denitrificans</name>
    <dbReference type="NCBI Taxonomy" id="108003"/>
    <lineage>
        <taxon>Bacteria</taxon>
        <taxon>Pseudomonadati</taxon>
        <taxon>Pseudomonadota</taxon>
        <taxon>Gammaproteobacteria</taxon>
        <taxon>Chromatiales</taxon>
        <taxon>Ectothiorhodospiraceae</taxon>
        <taxon>Thioalkalivibrio</taxon>
    </lineage>
</organism>
<dbReference type="PANTHER" id="PTHR23419">
    <property type="entry name" value="DIVALENT CATION TOLERANCE CUTA-RELATED"/>
    <property type="match status" value="1"/>
</dbReference>
<comment type="similarity">
    <text evidence="1">Belongs to the CutA family.</text>
</comment>
<evidence type="ECO:0000256" key="1">
    <source>
        <dbReference type="ARBA" id="ARBA00010169"/>
    </source>
</evidence>
<dbReference type="InterPro" id="IPR015867">
    <property type="entry name" value="N-reg_PII/ATP_PRibTrfase_C"/>
</dbReference>
<dbReference type="EMBL" id="MVBK01000073">
    <property type="protein sequence ID" value="OOG23206.1"/>
    <property type="molecule type" value="Genomic_DNA"/>
</dbReference>
<dbReference type="SUPFAM" id="SSF54913">
    <property type="entry name" value="GlnB-like"/>
    <property type="match status" value="1"/>
</dbReference>